<evidence type="ECO:0000313" key="3">
    <source>
        <dbReference type="Proteomes" id="UP000249913"/>
    </source>
</evidence>
<dbReference type="EMBL" id="UAUX01000011">
    <property type="protein sequence ID" value="SPZ99822.1"/>
    <property type="molecule type" value="Genomic_DNA"/>
</dbReference>
<dbReference type="AlphaFoldDB" id="A0A2X2K129"/>
<gene>
    <name evidence="2" type="primary">ebhA_4</name>
    <name evidence="2" type="ORF">NCTC7878_02971</name>
</gene>
<accession>A0A2X2K129</accession>
<dbReference type="Proteomes" id="UP000249913">
    <property type="component" value="Unassembled WGS sequence"/>
</dbReference>
<sequence>MITNAADVTAATQRVNNAETGLNGDTNLATAKATG</sequence>
<evidence type="ECO:0000256" key="1">
    <source>
        <dbReference type="SAM" id="MobiDB-lite"/>
    </source>
</evidence>
<protein>
    <submittedName>
        <fullName evidence="2">Large surface anchored protein-like protein</fullName>
    </submittedName>
</protein>
<name>A0A2X2K129_STAAU</name>
<proteinExistence type="predicted"/>
<feature type="compositionally biased region" description="Polar residues" evidence="1">
    <location>
        <begin position="13"/>
        <end position="29"/>
    </location>
</feature>
<feature type="region of interest" description="Disordered" evidence="1">
    <location>
        <begin position="13"/>
        <end position="35"/>
    </location>
</feature>
<reference evidence="2 3" key="1">
    <citation type="submission" date="2018-06" db="EMBL/GenBank/DDBJ databases">
        <authorList>
            <consortium name="Pathogen Informatics"/>
            <person name="Doyle S."/>
        </authorList>
    </citation>
    <scope>NUCLEOTIDE SEQUENCE [LARGE SCALE GENOMIC DNA]</scope>
    <source>
        <strain evidence="2 3">NCTC7878</strain>
    </source>
</reference>
<evidence type="ECO:0000313" key="2">
    <source>
        <dbReference type="EMBL" id="SPZ99822.1"/>
    </source>
</evidence>
<organism evidence="2 3">
    <name type="scientific">Staphylococcus aureus</name>
    <dbReference type="NCBI Taxonomy" id="1280"/>
    <lineage>
        <taxon>Bacteria</taxon>
        <taxon>Bacillati</taxon>
        <taxon>Bacillota</taxon>
        <taxon>Bacilli</taxon>
        <taxon>Bacillales</taxon>
        <taxon>Staphylococcaceae</taxon>
        <taxon>Staphylococcus</taxon>
    </lineage>
</organism>